<keyword evidence="3" id="KW-0169">Cobalamin biosynthesis</keyword>
<evidence type="ECO:0000313" key="10">
    <source>
        <dbReference type="EMBL" id="RUT05100.1"/>
    </source>
</evidence>
<dbReference type="InterPro" id="IPR014776">
    <property type="entry name" value="4pyrrole_Mease_sub2"/>
</dbReference>
<organism evidence="10 11">
    <name type="scientific">Dulcicalothrix desertica PCC 7102</name>
    <dbReference type="NCBI Taxonomy" id="232991"/>
    <lineage>
        <taxon>Bacteria</taxon>
        <taxon>Bacillati</taxon>
        <taxon>Cyanobacteriota</taxon>
        <taxon>Cyanophyceae</taxon>
        <taxon>Nostocales</taxon>
        <taxon>Calotrichaceae</taxon>
        <taxon>Dulcicalothrix</taxon>
    </lineage>
</organism>
<dbReference type="NCBIfam" id="NF004647">
    <property type="entry name" value="PRK05990.1"/>
    <property type="match status" value="1"/>
</dbReference>
<gene>
    <name evidence="10" type="primary">cobI</name>
    <name evidence="10" type="ORF">DSM106972_039210</name>
</gene>
<dbReference type="InterPro" id="IPR014777">
    <property type="entry name" value="4pyrrole_Mease_sub1"/>
</dbReference>
<keyword evidence="6" id="KW-0949">S-adenosyl-L-methionine</keyword>
<evidence type="ECO:0000256" key="6">
    <source>
        <dbReference type="ARBA" id="ARBA00022691"/>
    </source>
</evidence>
<comment type="similarity">
    <text evidence="2 7 8">Belongs to the precorrin methyltransferase family.</text>
</comment>
<feature type="domain" description="Tetrapyrrole methylase" evidence="9">
    <location>
        <begin position="10"/>
        <end position="213"/>
    </location>
</feature>
<evidence type="ECO:0000256" key="3">
    <source>
        <dbReference type="ARBA" id="ARBA00022573"/>
    </source>
</evidence>
<name>A0A433VGA5_9CYAN</name>
<dbReference type="AlphaFoldDB" id="A0A433VGA5"/>
<keyword evidence="5 8" id="KW-0808">Transferase</keyword>
<reference evidence="10" key="2">
    <citation type="journal article" date="2019" name="Genome Biol. Evol.">
        <title>Day and night: Metabolic profiles and evolutionary relationships of six axenic non-marine cyanobacteria.</title>
        <authorList>
            <person name="Will S.E."/>
            <person name="Henke P."/>
            <person name="Boedeker C."/>
            <person name="Huang S."/>
            <person name="Brinkmann H."/>
            <person name="Rohde M."/>
            <person name="Jarek M."/>
            <person name="Friedl T."/>
            <person name="Seufert S."/>
            <person name="Schumacher M."/>
            <person name="Overmann J."/>
            <person name="Neumann-Schaal M."/>
            <person name="Petersen J."/>
        </authorList>
    </citation>
    <scope>NUCLEOTIDE SEQUENCE [LARGE SCALE GENOMIC DNA]</scope>
    <source>
        <strain evidence="10">PCC 7102</strain>
    </source>
</reference>
<dbReference type="SUPFAM" id="SSF53790">
    <property type="entry name" value="Tetrapyrrole methylase"/>
    <property type="match status" value="1"/>
</dbReference>
<keyword evidence="4 8" id="KW-0489">Methyltransferase</keyword>
<dbReference type="InterPro" id="IPR003043">
    <property type="entry name" value="Uropor_MeTrfase_CS"/>
</dbReference>
<dbReference type="UniPathway" id="UPA00148"/>
<dbReference type="InterPro" id="IPR006364">
    <property type="entry name" value="CobI/CbiL/CobIJ_dom"/>
</dbReference>
<reference evidence="10" key="1">
    <citation type="submission" date="2018-12" db="EMBL/GenBank/DDBJ databases">
        <authorList>
            <person name="Will S."/>
            <person name="Neumann-Schaal M."/>
            <person name="Henke P."/>
        </authorList>
    </citation>
    <scope>NUCLEOTIDE SEQUENCE</scope>
    <source>
        <strain evidence="10">PCC 7102</strain>
    </source>
</reference>
<dbReference type="NCBIfam" id="TIGR01467">
    <property type="entry name" value="cobI_cbiL"/>
    <property type="match status" value="1"/>
</dbReference>
<dbReference type="GO" id="GO:0030788">
    <property type="term" value="F:precorrin-2 C20-methyltransferase activity"/>
    <property type="evidence" value="ECO:0007669"/>
    <property type="project" value="InterPro"/>
</dbReference>
<comment type="caution">
    <text evidence="10">The sequence shown here is derived from an EMBL/GenBank/DDBJ whole genome shotgun (WGS) entry which is preliminary data.</text>
</comment>
<evidence type="ECO:0000256" key="5">
    <source>
        <dbReference type="ARBA" id="ARBA00022679"/>
    </source>
</evidence>
<evidence type="ECO:0000256" key="4">
    <source>
        <dbReference type="ARBA" id="ARBA00022603"/>
    </source>
</evidence>
<dbReference type="InterPro" id="IPR035996">
    <property type="entry name" value="4pyrrol_Methylase_sf"/>
</dbReference>
<dbReference type="PROSITE" id="PS00840">
    <property type="entry name" value="SUMT_2"/>
    <property type="match status" value="1"/>
</dbReference>
<dbReference type="Proteomes" id="UP000271624">
    <property type="component" value="Unassembled WGS sequence"/>
</dbReference>
<dbReference type="GO" id="GO:0009236">
    <property type="term" value="P:cobalamin biosynthetic process"/>
    <property type="evidence" value="ECO:0007669"/>
    <property type="project" value="UniProtKB-UniRule"/>
</dbReference>
<dbReference type="CDD" id="cd11645">
    <property type="entry name" value="Precorrin_2_C20_MT"/>
    <property type="match status" value="1"/>
</dbReference>
<comment type="pathway">
    <text evidence="1">Cofactor biosynthesis; adenosylcobalamin biosynthesis.</text>
</comment>
<dbReference type="InterPro" id="IPR000878">
    <property type="entry name" value="4pyrrol_Mease"/>
</dbReference>
<evidence type="ECO:0000259" key="9">
    <source>
        <dbReference type="Pfam" id="PF00590"/>
    </source>
</evidence>
<evidence type="ECO:0000256" key="8">
    <source>
        <dbReference type="RuleBase" id="RU003960"/>
    </source>
</evidence>
<evidence type="ECO:0000256" key="2">
    <source>
        <dbReference type="ARBA" id="ARBA00005879"/>
    </source>
</evidence>
<accession>A0A433VGA5</accession>
<dbReference type="Gene3D" id="3.30.950.10">
    <property type="entry name" value="Methyltransferase, Cobalt-precorrin-4 Transmethylase, Domain 2"/>
    <property type="match status" value="1"/>
</dbReference>
<dbReference type="InterPro" id="IPR012382">
    <property type="entry name" value="CobI/CbiL"/>
</dbReference>
<dbReference type="PANTHER" id="PTHR43467:SF2">
    <property type="entry name" value="COBALT-PRECORRIN-2 C(20)-METHYLTRANSFERASE"/>
    <property type="match status" value="1"/>
</dbReference>
<dbReference type="RefSeq" id="WP_127082354.1">
    <property type="nucleotide sequence ID" value="NZ_RSCL01000009.1"/>
</dbReference>
<proteinExistence type="inferred from homology"/>
<evidence type="ECO:0000256" key="7">
    <source>
        <dbReference type="PIRNR" id="PIRNR036427"/>
    </source>
</evidence>
<keyword evidence="11" id="KW-1185">Reference proteome</keyword>
<dbReference type="GO" id="GO:0032259">
    <property type="term" value="P:methylation"/>
    <property type="evidence" value="ECO:0007669"/>
    <property type="project" value="UniProtKB-KW"/>
</dbReference>
<dbReference type="PIRSF" id="PIRSF036427">
    <property type="entry name" value="Precrrn-2_mtase"/>
    <property type="match status" value="1"/>
</dbReference>
<evidence type="ECO:0000313" key="11">
    <source>
        <dbReference type="Proteomes" id="UP000271624"/>
    </source>
</evidence>
<dbReference type="OrthoDB" id="9804789at2"/>
<dbReference type="Pfam" id="PF00590">
    <property type="entry name" value="TP_methylase"/>
    <property type="match status" value="1"/>
</dbReference>
<dbReference type="Gene3D" id="3.40.1010.10">
    <property type="entry name" value="Cobalt-precorrin-4 Transmethylase, Domain 1"/>
    <property type="match status" value="1"/>
</dbReference>
<sequence>MSLVSQTTGRLYGIGIGPGDPELLTIKALRILQASPVVAYPISDKQKPLARSIIAPYLTGNQIEVPMLFPFKLEESAQPYYDSAAEKLAEYLNGGQDVVVLCEGDPFFYGSFMYLYTRLSPQFHVEVVPGVSSIMASASALGAPLTYRNDVFMVLSSILSAEVLTEKLAVADAAVIIKLGKHFRKVYGVLKDLGLAERAKYIERATTSTQVIMPLEKVDPDTVPYFSLILIPSKWQP</sequence>
<evidence type="ECO:0000256" key="1">
    <source>
        <dbReference type="ARBA" id="ARBA00004953"/>
    </source>
</evidence>
<dbReference type="EMBL" id="RSCL01000009">
    <property type="protein sequence ID" value="RUT05100.1"/>
    <property type="molecule type" value="Genomic_DNA"/>
</dbReference>
<dbReference type="PANTHER" id="PTHR43467">
    <property type="entry name" value="COBALT-PRECORRIN-2 C(20)-METHYLTRANSFERASE"/>
    <property type="match status" value="1"/>
</dbReference>
<protein>
    <submittedName>
        <fullName evidence="10">Precorrin-2 C(20)-methyltransferase</fullName>
    </submittedName>
</protein>